<dbReference type="PANTHER" id="PTHR48103">
    <property type="entry name" value="MIDASIN-RELATED"/>
    <property type="match status" value="1"/>
</dbReference>
<name>A0ABR2J0I3_9EUKA</name>
<gene>
    <name evidence="4" type="ORF">M9Y10_007125</name>
</gene>
<keyword evidence="2" id="KW-0067">ATP-binding</keyword>
<evidence type="ECO:0000256" key="1">
    <source>
        <dbReference type="ARBA" id="ARBA00022741"/>
    </source>
</evidence>
<dbReference type="InterPro" id="IPR011704">
    <property type="entry name" value="ATPase_dyneun-rel_AAA"/>
</dbReference>
<keyword evidence="5" id="KW-1185">Reference proteome</keyword>
<sequence>MFSDLLDLISHQPNVAPYEDINLQYLKSDEEIIRQTILPANRFHPQESSFIRAMLKGEWVLIDGIESAPPEFVEKILYLCGDNPELDLNEYGEGLYFTKNNLPNTKKIHNDFHLFVTYNPTSSAETKFPDQGILISSFSFVNKNFTISIFSFSTAKYNAVL</sequence>
<dbReference type="InterPro" id="IPR027417">
    <property type="entry name" value="P-loop_NTPase"/>
</dbReference>
<proteinExistence type="predicted"/>
<evidence type="ECO:0000259" key="3">
    <source>
        <dbReference type="Pfam" id="PF07728"/>
    </source>
</evidence>
<protein>
    <recommendedName>
        <fullName evidence="3">ATPase dynein-related AAA domain-containing protein</fullName>
    </recommendedName>
</protein>
<reference evidence="4 5" key="1">
    <citation type="submission" date="2024-04" db="EMBL/GenBank/DDBJ databases">
        <title>Tritrichomonas musculus Genome.</title>
        <authorList>
            <person name="Alves-Ferreira E."/>
            <person name="Grigg M."/>
            <person name="Lorenzi H."/>
            <person name="Galac M."/>
        </authorList>
    </citation>
    <scope>NUCLEOTIDE SEQUENCE [LARGE SCALE GENOMIC DNA]</scope>
    <source>
        <strain evidence="4 5">EAF2021</strain>
    </source>
</reference>
<comment type="caution">
    <text evidence="4">The sequence shown here is derived from an EMBL/GenBank/DDBJ whole genome shotgun (WGS) entry which is preliminary data.</text>
</comment>
<dbReference type="PANTHER" id="PTHR48103:SF2">
    <property type="entry name" value="MIDASIN"/>
    <property type="match status" value="1"/>
</dbReference>
<organism evidence="4 5">
    <name type="scientific">Tritrichomonas musculus</name>
    <dbReference type="NCBI Taxonomy" id="1915356"/>
    <lineage>
        <taxon>Eukaryota</taxon>
        <taxon>Metamonada</taxon>
        <taxon>Parabasalia</taxon>
        <taxon>Tritrichomonadida</taxon>
        <taxon>Tritrichomonadidae</taxon>
        <taxon>Tritrichomonas</taxon>
    </lineage>
</organism>
<keyword evidence="1" id="KW-0547">Nucleotide-binding</keyword>
<dbReference type="EMBL" id="JAPFFF010000013">
    <property type="protein sequence ID" value="KAK8871400.1"/>
    <property type="molecule type" value="Genomic_DNA"/>
</dbReference>
<evidence type="ECO:0000313" key="4">
    <source>
        <dbReference type="EMBL" id="KAK8871400.1"/>
    </source>
</evidence>
<dbReference type="Gene3D" id="3.40.50.300">
    <property type="entry name" value="P-loop containing nucleotide triphosphate hydrolases"/>
    <property type="match status" value="1"/>
</dbReference>
<evidence type="ECO:0000256" key="2">
    <source>
        <dbReference type="ARBA" id="ARBA00022840"/>
    </source>
</evidence>
<dbReference type="Pfam" id="PF07728">
    <property type="entry name" value="AAA_5"/>
    <property type="match status" value="1"/>
</dbReference>
<accession>A0ABR2J0I3</accession>
<dbReference type="Proteomes" id="UP001470230">
    <property type="component" value="Unassembled WGS sequence"/>
</dbReference>
<evidence type="ECO:0000313" key="5">
    <source>
        <dbReference type="Proteomes" id="UP001470230"/>
    </source>
</evidence>
<feature type="domain" description="ATPase dynein-related AAA" evidence="3">
    <location>
        <begin position="28"/>
        <end position="122"/>
    </location>
</feature>